<accession>A0ABP8V1R9</accession>
<name>A0ABP8V1R9_9GAMM</name>
<organism evidence="1 2">
    <name type="scientific">Kistimonas scapharcae</name>
    <dbReference type="NCBI Taxonomy" id="1036133"/>
    <lineage>
        <taxon>Bacteria</taxon>
        <taxon>Pseudomonadati</taxon>
        <taxon>Pseudomonadota</taxon>
        <taxon>Gammaproteobacteria</taxon>
        <taxon>Oceanospirillales</taxon>
        <taxon>Endozoicomonadaceae</taxon>
        <taxon>Kistimonas</taxon>
    </lineage>
</organism>
<gene>
    <name evidence="1" type="ORF">GCM10023116_21670</name>
</gene>
<comment type="caution">
    <text evidence="1">The sequence shown here is derived from an EMBL/GenBank/DDBJ whole genome shotgun (WGS) entry which is preliminary data.</text>
</comment>
<sequence length="162" mass="18564">MTTPEHSPNHAIIAVLEQYQPAKLLVCADAMPAVVTAWLTQNTDCDCTLIRDLSDLSDTAHFDLAIIAERLESLDKPTAMTLVAGLRNRYCERIALLLDPTAADNWLDTDIYSLGLRISERFQRDCQTLWFCTYDIASYKTTPDWLNAKHWANPEHFGKYWW</sequence>
<evidence type="ECO:0000313" key="2">
    <source>
        <dbReference type="Proteomes" id="UP001500604"/>
    </source>
</evidence>
<keyword evidence="2" id="KW-1185">Reference proteome</keyword>
<evidence type="ECO:0000313" key="1">
    <source>
        <dbReference type="EMBL" id="GAA4649886.1"/>
    </source>
</evidence>
<dbReference type="Pfam" id="PF19742">
    <property type="entry name" value="DUF6231"/>
    <property type="match status" value="1"/>
</dbReference>
<dbReference type="InterPro" id="IPR046199">
    <property type="entry name" value="DUF6231"/>
</dbReference>
<dbReference type="RefSeq" id="WP_345195906.1">
    <property type="nucleotide sequence ID" value="NZ_BAABFL010000330.1"/>
</dbReference>
<protein>
    <submittedName>
        <fullName evidence="1">DUF6231 family protein</fullName>
    </submittedName>
</protein>
<proteinExistence type="predicted"/>
<dbReference type="EMBL" id="BAABFL010000330">
    <property type="protein sequence ID" value="GAA4649886.1"/>
    <property type="molecule type" value="Genomic_DNA"/>
</dbReference>
<dbReference type="Proteomes" id="UP001500604">
    <property type="component" value="Unassembled WGS sequence"/>
</dbReference>
<reference evidence="2" key="1">
    <citation type="journal article" date="2019" name="Int. J. Syst. Evol. Microbiol.">
        <title>The Global Catalogue of Microorganisms (GCM) 10K type strain sequencing project: providing services to taxonomists for standard genome sequencing and annotation.</title>
        <authorList>
            <consortium name="The Broad Institute Genomics Platform"/>
            <consortium name="The Broad Institute Genome Sequencing Center for Infectious Disease"/>
            <person name="Wu L."/>
            <person name="Ma J."/>
        </authorList>
    </citation>
    <scope>NUCLEOTIDE SEQUENCE [LARGE SCALE GENOMIC DNA]</scope>
    <source>
        <strain evidence="2">JCM 17805</strain>
    </source>
</reference>